<organism evidence="4 5">
    <name type="scientific">Bdellovibrio bacteriovorus</name>
    <dbReference type="NCBI Taxonomy" id="959"/>
    <lineage>
        <taxon>Bacteria</taxon>
        <taxon>Pseudomonadati</taxon>
        <taxon>Bdellovibrionota</taxon>
        <taxon>Bdellovibrionia</taxon>
        <taxon>Bdellovibrionales</taxon>
        <taxon>Pseudobdellovibrionaceae</taxon>
        <taxon>Bdellovibrio</taxon>
    </lineage>
</organism>
<dbReference type="PANTHER" id="PTHR10612:SF34">
    <property type="entry name" value="APOLIPOPROTEIN D"/>
    <property type="match status" value="1"/>
</dbReference>
<evidence type="ECO:0000256" key="2">
    <source>
        <dbReference type="PIRNR" id="PIRNR036893"/>
    </source>
</evidence>
<dbReference type="Proteomes" id="UP000075320">
    <property type="component" value="Unassembled WGS sequence"/>
</dbReference>
<keyword evidence="5" id="KW-1185">Reference proteome</keyword>
<comment type="similarity">
    <text evidence="1 2">Belongs to the calycin superfamily. Lipocalin family.</text>
</comment>
<dbReference type="Gene3D" id="2.40.128.20">
    <property type="match status" value="1"/>
</dbReference>
<dbReference type="PIRSF" id="PIRSF036893">
    <property type="entry name" value="Lipocalin_ApoD"/>
    <property type="match status" value="1"/>
</dbReference>
<dbReference type="CDD" id="cd19438">
    <property type="entry name" value="lipocalin_Blc-like"/>
    <property type="match status" value="1"/>
</dbReference>
<reference evidence="4 5" key="1">
    <citation type="submission" date="2016-03" db="EMBL/GenBank/DDBJ databases">
        <authorList>
            <person name="Ploux O."/>
        </authorList>
    </citation>
    <scope>NUCLEOTIDE SEQUENCE [LARGE SCALE GENOMIC DNA]</scope>
    <source>
        <strain evidence="4 5">R0</strain>
    </source>
</reference>
<evidence type="ECO:0000313" key="4">
    <source>
        <dbReference type="EMBL" id="KYG66922.1"/>
    </source>
</evidence>
<protein>
    <recommendedName>
        <fullName evidence="3">Lipocalin/cytosolic fatty-acid binding domain-containing protein</fullName>
    </recommendedName>
</protein>
<accession>A0A150WR11</accession>
<dbReference type="InterPro" id="IPR022272">
    <property type="entry name" value="Lipocalin_CS"/>
</dbReference>
<dbReference type="EMBL" id="LUKE01000001">
    <property type="protein sequence ID" value="KYG66922.1"/>
    <property type="molecule type" value="Genomic_DNA"/>
</dbReference>
<dbReference type="InterPro" id="IPR047202">
    <property type="entry name" value="Lipocalin_Blc-like_dom"/>
</dbReference>
<dbReference type="SUPFAM" id="SSF50814">
    <property type="entry name" value="Lipocalins"/>
    <property type="match status" value="1"/>
</dbReference>
<evidence type="ECO:0000259" key="3">
    <source>
        <dbReference type="Pfam" id="PF08212"/>
    </source>
</evidence>
<dbReference type="AlphaFoldDB" id="A0A150WR11"/>
<sequence length="198" mass="22957">MSKRSSNFKIFMIKWRRREVLVDLKSALIKLIVLPSALVTVACSSHPIKTVDKVDLKKFEGPWYVLAGRFTSFEKEVHNGIESYKLDPDADNIDISFTYNKGSFTGEKKSIPQTGWVINKDTNAHWKVRPWWPLKFDYLIVALADDYSWTAVGVPSQKYLWIMARDWKNPEPTIEAAVKKLNEMGYDSRIEVRVPHQH</sequence>
<dbReference type="GO" id="GO:0006950">
    <property type="term" value="P:response to stress"/>
    <property type="evidence" value="ECO:0007669"/>
    <property type="project" value="UniProtKB-ARBA"/>
</dbReference>
<name>A0A150WR11_BDEBC</name>
<gene>
    <name evidence="4" type="ORF">AZI86_07810</name>
</gene>
<comment type="caution">
    <text evidence="4">The sequence shown here is derived from an EMBL/GenBank/DDBJ whole genome shotgun (WGS) entry which is preliminary data.</text>
</comment>
<dbReference type="InterPro" id="IPR012674">
    <property type="entry name" value="Calycin"/>
</dbReference>
<dbReference type="PROSITE" id="PS00213">
    <property type="entry name" value="LIPOCALIN"/>
    <property type="match status" value="1"/>
</dbReference>
<proteinExistence type="inferred from homology"/>
<evidence type="ECO:0000256" key="1">
    <source>
        <dbReference type="ARBA" id="ARBA00006889"/>
    </source>
</evidence>
<dbReference type="InterPro" id="IPR022271">
    <property type="entry name" value="Lipocalin_ApoD"/>
</dbReference>
<dbReference type="PANTHER" id="PTHR10612">
    <property type="entry name" value="APOLIPOPROTEIN D"/>
    <property type="match status" value="1"/>
</dbReference>
<dbReference type="Pfam" id="PF08212">
    <property type="entry name" value="Lipocalin_2"/>
    <property type="match status" value="1"/>
</dbReference>
<evidence type="ECO:0000313" key="5">
    <source>
        <dbReference type="Proteomes" id="UP000075320"/>
    </source>
</evidence>
<dbReference type="InterPro" id="IPR000566">
    <property type="entry name" value="Lipocln_cytosolic_FA-bd_dom"/>
</dbReference>
<feature type="domain" description="Lipocalin/cytosolic fatty-acid binding" evidence="3">
    <location>
        <begin position="54"/>
        <end position="188"/>
    </location>
</feature>